<organism evidence="2 3">
    <name type="scientific">Winogradskyella eximia</name>
    <dbReference type="NCBI Taxonomy" id="262006"/>
    <lineage>
        <taxon>Bacteria</taxon>
        <taxon>Pseudomonadati</taxon>
        <taxon>Bacteroidota</taxon>
        <taxon>Flavobacteriia</taxon>
        <taxon>Flavobacteriales</taxon>
        <taxon>Flavobacteriaceae</taxon>
        <taxon>Winogradskyella</taxon>
    </lineage>
</organism>
<name>A0A3D9HBF2_9FLAO</name>
<reference evidence="2 3" key="1">
    <citation type="submission" date="2018-07" db="EMBL/GenBank/DDBJ databases">
        <title>Genomic Encyclopedia of Type Strains, Phase III (KMG-III): the genomes of soil and plant-associated and newly described type strains.</title>
        <authorList>
            <person name="Whitman W."/>
        </authorList>
    </citation>
    <scope>NUCLEOTIDE SEQUENCE [LARGE SCALE GENOMIC DNA]</scope>
    <source>
        <strain evidence="2 3">CECT 7946</strain>
    </source>
</reference>
<dbReference type="AlphaFoldDB" id="A0A3D9HBF2"/>
<evidence type="ECO:0000313" key="3">
    <source>
        <dbReference type="Proteomes" id="UP000256980"/>
    </source>
</evidence>
<evidence type="ECO:0000313" key="2">
    <source>
        <dbReference type="EMBL" id="RED46812.1"/>
    </source>
</evidence>
<proteinExistence type="predicted"/>
<dbReference type="Proteomes" id="UP000256980">
    <property type="component" value="Unassembled WGS sequence"/>
</dbReference>
<keyword evidence="3" id="KW-1185">Reference proteome</keyword>
<evidence type="ECO:0000256" key="1">
    <source>
        <dbReference type="SAM" id="SignalP"/>
    </source>
</evidence>
<feature type="chain" id="PRO_5017578066" evidence="1">
    <location>
        <begin position="19"/>
        <end position="480"/>
    </location>
</feature>
<sequence>MKALFISIALVISASVFSQNQTEQTKIKDYLDSTLQNKNTLLISNALQNVTASDIYQSELLFSTSYQDGHNILQLRYFIKTANKLIAFKDRNDLLASSAFIKSLNAKKFKLKTEDDGVAFQSLLKLLDNERGLGFFIEDNTWYFNRETRFGETMAYVVTTANNGQISTIVYENDLKKTLPETLLQSGETIDFTGSGALISKKDSAFMHQYLLDNVNYEFEITPLNFYSLNTISTLSINKCNLKVTEGEEGNSFTNNIPFMLISNNGEYIKTSIDGLLEMPIFLNSLQKKYTLKTEDDARLFQYVLDDLSPVSKFDIELKTFYKKDNMWFFVREKRFDDLKGFIVLIDSKNKVNHIEYTTISEESIIRLKMKDPSFKVDYKFKLAQPTTNKVTLQKGEGLNIEVSFDEAVVNASGCWILTRRDGSDSGTYAGNNLHSPYKYDITGMSLEGNHHVFEYFLLKNETMNAEDALSTITVEVEIK</sequence>
<feature type="signal peptide" evidence="1">
    <location>
        <begin position="1"/>
        <end position="18"/>
    </location>
</feature>
<dbReference type="OrthoDB" id="1423730at2"/>
<protein>
    <submittedName>
        <fullName evidence="2">Uncharacterized protein</fullName>
    </submittedName>
</protein>
<keyword evidence="1" id="KW-0732">Signal</keyword>
<gene>
    <name evidence="2" type="ORF">DFQ10_101588</name>
</gene>
<comment type="caution">
    <text evidence="2">The sequence shown here is derived from an EMBL/GenBank/DDBJ whole genome shotgun (WGS) entry which is preliminary data.</text>
</comment>
<dbReference type="RefSeq" id="WP_115815917.1">
    <property type="nucleotide sequence ID" value="NZ_QRDV01000001.1"/>
</dbReference>
<dbReference type="EMBL" id="QRDV01000001">
    <property type="protein sequence ID" value="RED46812.1"/>
    <property type="molecule type" value="Genomic_DNA"/>
</dbReference>
<accession>A0A3D9HBF2</accession>